<evidence type="ECO:0000256" key="16">
    <source>
        <dbReference type="NCBIfam" id="TIGR00110"/>
    </source>
</evidence>
<dbReference type="InterPro" id="IPR042096">
    <property type="entry name" value="Dihydro-acid_dehy_C"/>
</dbReference>
<comment type="cofactor">
    <cofactor evidence="1">
        <name>Mg(2+)</name>
        <dbReference type="ChEBI" id="CHEBI:18420"/>
    </cofactor>
</comment>
<dbReference type="EMBL" id="AP021853">
    <property type="protein sequence ID" value="BBN98112.1"/>
    <property type="molecule type" value="Genomic_DNA"/>
</dbReference>
<dbReference type="GO" id="GO:0004160">
    <property type="term" value="F:dihydroxy-acid dehydratase activity"/>
    <property type="evidence" value="ECO:0007669"/>
    <property type="project" value="UniProtKB-UniRule"/>
</dbReference>
<reference evidence="20 21" key="1">
    <citation type="submission" date="2018-01" db="EMBL/GenBank/DDBJ databases">
        <title>Complete genome sequencing of Sporolactobacillus terrae DLG3.</title>
        <authorList>
            <person name="Nam Y.-D."/>
            <person name="Kang J."/>
            <person name="Chung W.-H."/>
        </authorList>
    </citation>
    <scope>NUCLEOTIDE SEQUENCE [LARGE SCALE GENOMIC DNA]</scope>
    <source>
        <strain evidence="20 21">DLG3</strain>
    </source>
</reference>
<keyword evidence="8" id="KW-0411">Iron-sulfur</keyword>
<comment type="pathway">
    <text evidence="12">Amino-acid biosynthesis; L-valine biosynthesis; L-valine from pyruvate: step 3/4.</text>
</comment>
<feature type="domain" description="Dihydroxy-acid/6-phosphogluconate dehydratase N-terminal" evidence="17">
    <location>
        <begin position="32"/>
        <end position="343"/>
    </location>
</feature>
<dbReference type="GO" id="GO:0009099">
    <property type="term" value="P:L-valine biosynthetic process"/>
    <property type="evidence" value="ECO:0007669"/>
    <property type="project" value="UniProtKB-UniPathway"/>
</dbReference>
<dbReference type="InterPro" id="IPR056740">
    <property type="entry name" value="ILV_EDD_C"/>
</dbReference>
<dbReference type="PANTHER" id="PTHR43661:SF3">
    <property type="entry name" value="D-XYLONATE DEHYDRATASE YAGF-RELATED"/>
    <property type="match status" value="1"/>
</dbReference>
<evidence type="ECO:0000313" key="20">
    <source>
        <dbReference type="EMBL" id="QAA21838.1"/>
    </source>
</evidence>
<evidence type="ECO:0000256" key="14">
    <source>
        <dbReference type="ARBA" id="ARBA00029490"/>
    </source>
</evidence>
<dbReference type="Pfam" id="PF00920">
    <property type="entry name" value="ILVD_EDD_N"/>
    <property type="match status" value="1"/>
</dbReference>
<keyword evidence="9" id="KW-0456">Lyase</keyword>
<gene>
    <name evidence="19" type="primary">ilvD_1</name>
    <name evidence="20" type="synonym">ilvD</name>
    <name evidence="20" type="ORF">C0674_03955</name>
    <name evidence="19" type="ORF">St703_08170</name>
</gene>
<comment type="cofactor">
    <cofactor evidence="15">
        <name>[2Fe-2S] cluster</name>
        <dbReference type="ChEBI" id="CHEBI:190135"/>
    </cofactor>
</comment>
<comment type="pathway">
    <text evidence="13">Amino-acid biosynthesis; L-isoleucine biosynthesis; L-isoleucine from 2-oxobutanoate: step 3/4.</text>
</comment>
<dbReference type="InterPro" id="IPR037237">
    <property type="entry name" value="IlvD/EDD_N"/>
</dbReference>
<evidence type="ECO:0000256" key="9">
    <source>
        <dbReference type="ARBA" id="ARBA00023239"/>
    </source>
</evidence>
<comment type="catalytic activity">
    <reaction evidence="11">
        <text>(2R)-2,3-dihydroxy-3-methylbutanoate = 3-methyl-2-oxobutanoate + H2O</text>
        <dbReference type="Rhea" id="RHEA:24809"/>
        <dbReference type="ChEBI" id="CHEBI:11851"/>
        <dbReference type="ChEBI" id="CHEBI:15377"/>
        <dbReference type="ChEBI" id="CHEBI:49072"/>
        <dbReference type="EC" id="4.2.1.9"/>
    </reaction>
    <physiologicalReaction direction="left-to-right" evidence="11">
        <dbReference type="Rhea" id="RHEA:24810"/>
    </physiologicalReaction>
</comment>
<dbReference type="Proteomes" id="UP000326951">
    <property type="component" value="Chromosome"/>
</dbReference>
<keyword evidence="4" id="KW-0001">2Fe-2S</keyword>
<keyword evidence="3" id="KW-0028">Amino-acid biosynthesis</keyword>
<dbReference type="PROSITE" id="PS00887">
    <property type="entry name" value="ILVD_EDD_2"/>
    <property type="match status" value="1"/>
</dbReference>
<keyword evidence="7" id="KW-0408">Iron</keyword>
<evidence type="ECO:0000256" key="4">
    <source>
        <dbReference type="ARBA" id="ARBA00022714"/>
    </source>
</evidence>
<dbReference type="PANTHER" id="PTHR43661">
    <property type="entry name" value="D-XYLONATE DEHYDRATASE"/>
    <property type="match status" value="1"/>
</dbReference>
<organism evidence="19 22">
    <name type="scientific">Sporolactobacillus terrae</name>
    <dbReference type="NCBI Taxonomy" id="269673"/>
    <lineage>
        <taxon>Bacteria</taxon>
        <taxon>Bacillati</taxon>
        <taxon>Bacillota</taxon>
        <taxon>Bacilli</taxon>
        <taxon>Bacillales</taxon>
        <taxon>Sporolactobacillaceae</taxon>
        <taxon>Sporolactobacillus</taxon>
    </lineage>
</organism>
<dbReference type="UniPathway" id="UPA00049">
    <property type="reaction ID" value="UER00061"/>
</dbReference>
<evidence type="ECO:0000256" key="11">
    <source>
        <dbReference type="ARBA" id="ARBA00029304"/>
    </source>
</evidence>
<evidence type="ECO:0000256" key="5">
    <source>
        <dbReference type="ARBA" id="ARBA00022723"/>
    </source>
</evidence>
<dbReference type="SUPFAM" id="SSF52016">
    <property type="entry name" value="LeuD/IlvD-like"/>
    <property type="match status" value="1"/>
</dbReference>
<keyword evidence="10" id="KW-0100">Branched-chain amino acid biosynthesis</keyword>
<dbReference type="AlphaFoldDB" id="A0A410D6V2"/>
<dbReference type="FunFam" id="3.50.30.80:FF:000001">
    <property type="entry name" value="Dihydroxy-acid dehydratase"/>
    <property type="match status" value="1"/>
</dbReference>
<dbReference type="InterPro" id="IPR020558">
    <property type="entry name" value="DiOHA_6PGluconate_deHydtase_CS"/>
</dbReference>
<dbReference type="STRING" id="1449983.GCA_000647835_02020"/>
<keyword evidence="21" id="KW-1185">Reference proteome</keyword>
<proteinExistence type="inferred from homology"/>
<evidence type="ECO:0000256" key="15">
    <source>
        <dbReference type="ARBA" id="ARBA00034078"/>
    </source>
</evidence>
<evidence type="ECO:0000313" key="21">
    <source>
        <dbReference type="Proteomes" id="UP000285882"/>
    </source>
</evidence>
<evidence type="ECO:0000313" key="19">
    <source>
        <dbReference type="EMBL" id="BBN98112.1"/>
    </source>
</evidence>
<evidence type="ECO:0000256" key="1">
    <source>
        <dbReference type="ARBA" id="ARBA00001946"/>
    </source>
</evidence>
<dbReference type="Proteomes" id="UP000285882">
    <property type="component" value="Chromosome"/>
</dbReference>
<dbReference type="NCBIfam" id="TIGR00110">
    <property type="entry name" value="ilvD"/>
    <property type="match status" value="1"/>
</dbReference>
<dbReference type="GO" id="GO:0005829">
    <property type="term" value="C:cytosol"/>
    <property type="evidence" value="ECO:0007669"/>
    <property type="project" value="TreeGrafter"/>
</dbReference>
<dbReference type="RefSeq" id="WP_028983656.1">
    <property type="nucleotide sequence ID" value="NZ_AP021853.1"/>
</dbReference>
<dbReference type="Pfam" id="PF24877">
    <property type="entry name" value="ILV_EDD_C"/>
    <property type="match status" value="1"/>
</dbReference>
<dbReference type="InterPro" id="IPR000581">
    <property type="entry name" value="ILV_EDD_N"/>
</dbReference>
<dbReference type="SUPFAM" id="SSF143975">
    <property type="entry name" value="IlvD/EDD N-terminal domain-like"/>
    <property type="match status" value="1"/>
</dbReference>
<comment type="similarity">
    <text evidence="2">Belongs to the IlvD/Edd family.</text>
</comment>
<reference evidence="19 22" key="2">
    <citation type="submission" date="2019-09" db="EMBL/GenBank/DDBJ databases">
        <title>Complete genome sequence of Sporolactobacillus terrae 70-3.</title>
        <authorList>
            <person name="Tanaka N."/>
            <person name="Shiwa Y."/>
            <person name="Fujita N."/>
            <person name="Tanasupawat S."/>
        </authorList>
    </citation>
    <scope>NUCLEOTIDE SEQUENCE [LARGE SCALE GENOMIC DNA]</scope>
    <source>
        <strain evidence="19 22">70-3</strain>
    </source>
</reference>
<dbReference type="UniPathway" id="UPA00047">
    <property type="reaction ID" value="UER00057"/>
</dbReference>
<dbReference type="GO" id="GO:0051537">
    <property type="term" value="F:2 iron, 2 sulfur cluster binding"/>
    <property type="evidence" value="ECO:0007669"/>
    <property type="project" value="UniProtKB-KW"/>
</dbReference>
<evidence type="ECO:0000313" key="22">
    <source>
        <dbReference type="Proteomes" id="UP000326951"/>
    </source>
</evidence>
<evidence type="ECO:0000256" key="8">
    <source>
        <dbReference type="ARBA" id="ARBA00023014"/>
    </source>
</evidence>
<dbReference type="Gene3D" id="3.50.30.80">
    <property type="entry name" value="IlvD/EDD C-terminal domain-like"/>
    <property type="match status" value="1"/>
</dbReference>
<evidence type="ECO:0000259" key="17">
    <source>
        <dbReference type="Pfam" id="PF00920"/>
    </source>
</evidence>
<dbReference type="InterPro" id="IPR004404">
    <property type="entry name" value="DihydroxyA_deHydtase"/>
</dbReference>
<evidence type="ECO:0000259" key="18">
    <source>
        <dbReference type="Pfam" id="PF24877"/>
    </source>
</evidence>
<evidence type="ECO:0000256" key="6">
    <source>
        <dbReference type="ARBA" id="ARBA00022842"/>
    </source>
</evidence>
<evidence type="ECO:0000256" key="13">
    <source>
        <dbReference type="ARBA" id="ARBA00029437"/>
    </source>
</evidence>
<sequence>MHNRLSQIQPYTRAILKGHLCSSGVPYSMMDRPIIAIANSWNEIVPGHVHLRELADHIKKGVLEAGGYPLEFNTIAVCDGIAQGHDGMKYSLPSRDVIADSVETMIRAHEIFDGMVMISSCDKIVPGMLMSAARLNLPTLVFLGGVMPNYIKPKESKAARQEFLSGSLDEQGLVAVTRKYYPCAGVCPFLGTANTMQGLSEALGMALPNSSWMRALSQEQLHAAEDAGRRAVELVKKKIRVRDILTKEAFENAISVLLAMGGSLNACLHLPAIAKEIGIDLPLDVFDRISRKVPFIAAVTPNNNNFTTNDLQRAGGVPAIMKELSPLLHLDALTVTGETVKENIAGARVKDREIIHPLDAPIEAEGGIAVLKGNLAEDGALIKQSAVPEDLMAFQGKAIVFDSEEQFDEAYHNGAIQENQVVVIRYEGPKGGPGMRELHRCTEILSRYKKIALITDGRFSGASAGLSVGYMSPEAAEGGPLALVRNGDPIAIDVPNRDLTLLVDDETLEKRKKEIKEPNKDASKFLSLYASSTASAAHGAVRTTLKEGKTYAEKI</sequence>
<feature type="domain" description="Dihydroxy-acid/6-phosphogluconate dehydratase C-terminal" evidence="18">
    <location>
        <begin position="353"/>
        <end position="540"/>
    </location>
</feature>
<keyword evidence="5" id="KW-0479">Metal-binding</keyword>
<dbReference type="EC" id="4.2.1.9" evidence="14 16"/>
<dbReference type="EMBL" id="CP025688">
    <property type="protein sequence ID" value="QAA21838.1"/>
    <property type="molecule type" value="Genomic_DNA"/>
</dbReference>
<evidence type="ECO:0000256" key="3">
    <source>
        <dbReference type="ARBA" id="ARBA00022605"/>
    </source>
</evidence>
<evidence type="ECO:0000256" key="7">
    <source>
        <dbReference type="ARBA" id="ARBA00023004"/>
    </source>
</evidence>
<dbReference type="GO" id="GO:0046872">
    <property type="term" value="F:metal ion binding"/>
    <property type="evidence" value="ECO:0007669"/>
    <property type="project" value="UniProtKB-KW"/>
</dbReference>
<evidence type="ECO:0000256" key="12">
    <source>
        <dbReference type="ARBA" id="ARBA00029436"/>
    </source>
</evidence>
<name>A0A410D6V2_9BACL</name>
<accession>A0A410D6V2</accession>
<protein>
    <recommendedName>
        <fullName evidence="14 16">Dihydroxy-acid dehydratase</fullName>
        <ecNumber evidence="14 16">4.2.1.9</ecNumber>
    </recommendedName>
</protein>
<dbReference type="GO" id="GO:0009097">
    <property type="term" value="P:isoleucine biosynthetic process"/>
    <property type="evidence" value="ECO:0007669"/>
    <property type="project" value="UniProtKB-UniPathway"/>
</dbReference>
<evidence type="ECO:0000256" key="10">
    <source>
        <dbReference type="ARBA" id="ARBA00023304"/>
    </source>
</evidence>
<evidence type="ECO:0000256" key="2">
    <source>
        <dbReference type="ARBA" id="ARBA00006486"/>
    </source>
</evidence>
<keyword evidence="6" id="KW-0460">Magnesium</keyword>